<dbReference type="STRING" id="1008305.A4H02_00530"/>
<dbReference type="GO" id="GO:0030170">
    <property type="term" value="F:pyridoxal phosphate binding"/>
    <property type="evidence" value="ECO:0007669"/>
    <property type="project" value="TreeGrafter"/>
</dbReference>
<keyword evidence="2 3" id="KW-0663">Pyridoxal phosphate</keyword>
<dbReference type="Gene3D" id="3.90.1150.10">
    <property type="entry name" value="Aspartate Aminotransferase, domain 1"/>
    <property type="match status" value="1"/>
</dbReference>
<dbReference type="InterPro" id="IPR000653">
    <property type="entry name" value="DegT/StrS_aminotransferase"/>
</dbReference>
<proteinExistence type="inferred from homology"/>
<gene>
    <name evidence="4" type="ORF">A4H02_00530</name>
</gene>
<feature type="modified residue" description="N6-(pyridoxal phosphate)lysine" evidence="2">
    <location>
        <position position="189"/>
    </location>
</feature>
<dbReference type="InterPro" id="IPR015422">
    <property type="entry name" value="PyrdxlP-dep_Trfase_small"/>
</dbReference>
<dbReference type="PANTHER" id="PTHR30244">
    <property type="entry name" value="TRANSAMINASE"/>
    <property type="match status" value="1"/>
</dbReference>
<evidence type="ECO:0000313" key="5">
    <source>
        <dbReference type="Proteomes" id="UP000094570"/>
    </source>
</evidence>
<feature type="active site" description="Proton acceptor" evidence="1">
    <location>
        <position position="189"/>
    </location>
</feature>
<dbReference type="EMBL" id="LWAF01000001">
    <property type="protein sequence ID" value="ODN31452.1"/>
    <property type="molecule type" value="Genomic_DNA"/>
</dbReference>
<protein>
    <submittedName>
        <fullName evidence="4">Polysaccharide biosynthesis protein</fullName>
    </submittedName>
</protein>
<dbReference type="Gene3D" id="3.40.640.10">
    <property type="entry name" value="Type I PLP-dependent aspartate aminotransferase-like (Major domain)"/>
    <property type="match status" value="1"/>
</dbReference>
<dbReference type="PANTHER" id="PTHR30244:SF39">
    <property type="entry name" value="BLR3650 PROTEIN"/>
    <property type="match status" value="1"/>
</dbReference>
<comment type="caution">
    <text evidence="4">The sequence shown here is derived from an EMBL/GenBank/DDBJ whole genome shotgun (WGS) entry which is preliminary data.</text>
</comment>
<evidence type="ECO:0000256" key="3">
    <source>
        <dbReference type="RuleBase" id="RU004508"/>
    </source>
</evidence>
<name>A0A1E3G5M2_9BACT</name>
<dbReference type="InterPro" id="IPR015424">
    <property type="entry name" value="PyrdxlP-dep_Trfase"/>
</dbReference>
<dbReference type="PIRSF" id="PIRSF000390">
    <property type="entry name" value="PLP_StrS"/>
    <property type="match status" value="1"/>
</dbReference>
<evidence type="ECO:0000256" key="2">
    <source>
        <dbReference type="PIRSR" id="PIRSR000390-2"/>
    </source>
</evidence>
<dbReference type="OrthoDB" id="9810913at2"/>
<accession>A0A1E3G5M2</accession>
<evidence type="ECO:0000256" key="1">
    <source>
        <dbReference type="PIRSR" id="PIRSR000390-1"/>
    </source>
</evidence>
<dbReference type="AlphaFoldDB" id="A0A1E3G5M2"/>
<dbReference type="SUPFAM" id="SSF53383">
    <property type="entry name" value="PLP-dependent transferases"/>
    <property type="match status" value="1"/>
</dbReference>
<organism evidence="4 5">
    <name type="scientific">Fervidobacterium thailandense</name>
    <dbReference type="NCBI Taxonomy" id="1008305"/>
    <lineage>
        <taxon>Bacteria</taxon>
        <taxon>Thermotogati</taxon>
        <taxon>Thermotogota</taxon>
        <taxon>Thermotogae</taxon>
        <taxon>Thermotogales</taxon>
        <taxon>Fervidobacteriaceae</taxon>
        <taxon>Fervidobacterium</taxon>
    </lineage>
</organism>
<evidence type="ECO:0000313" key="4">
    <source>
        <dbReference type="EMBL" id="ODN31452.1"/>
    </source>
</evidence>
<dbReference type="GO" id="GO:0000271">
    <property type="term" value="P:polysaccharide biosynthetic process"/>
    <property type="evidence" value="ECO:0007669"/>
    <property type="project" value="TreeGrafter"/>
</dbReference>
<dbReference type="GO" id="GO:0008483">
    <property type="term" value="F:transaminase activity"/>
    <property type="evidence" value="ECO:0007669"/>
    <property type="project" value="TreeGrafter"/>
</dbReference>
<reference evidence="5" key="1">
    <citation type="submission" date="2016-04" db="EMBL/GenBank/DDBJ databases">
        <title>The genome sequence project of a novel Fervidobacterium isolate from a hot spring in Thailand.</title>
        <authorList>
            <person name="Gonzalez J.M."/>
            <person name="Cuecas A."/>
            <person name="Kanoksilapatham W."/>
        </authorList>
    </citation>
    <scope>NUCLEOTIDE SEQUENCE [LARGE SCALE GENOMIC DNA]</scope>
    <source>
        <strain evidence="5">FC2004</strain>
    </source>
</reference>
<dbReference type="Proteomes" id="UP000094570">
    <property type="component" value="Unassembled WGS sequence"/>
</dbReference>
<comment type="similarity">
    <text evidence="3">Belongs to the DegT/DnrJ/EryC1 family.</text>
</comment>
<sequence>MERLKVPLSRPQVTDEDVEVVVKILKSGRLSLGPYLKLFEEHVAEYVGARYAVAVSSGTAALHLILKALDFSSEDVLIVPSFTFVASANVALFEKGDVVFVDIEPVTMNLDPTHLEVLLEKLAKDGKRVFLMAVDIFGHPIDWDAIYNLKYKYNFTIVEDSCEALGSEYKGRKVGTFGIAGAFAFYPNKQITTGEGGVLVTDDEKIAKLAKALRNQGRSEGAGWLEHEFVGYNYRMDELSAGLGWSQIKRIDDIIEKRNQAAQRYTSCLRYVELPVVKDYVTKMSWFVYVVKLPKGTTREQRNKIINYLNEQGIEARNYFEPVHLQRPYRELGWSEGTLPVTEEIAQRTVALPFYTDITVEEQEYVAYHLEKAIEYYL</sequence>
<dbReference type="CDD" id="cd00616">
    <property type="entry name" value="AHBA_syn"/>
    <property type="match status" value="1"/>
</dbReference>
<dbReference type="Pfam" id="PF01041">
    <property type="entry name" value="DegT_DnrJ_EryC1"/>
    <property type="match status" value="1"/>
</dbReference>
<keyword evidence="5" id="KW-1185">Reference proteome</keyword>
<dbReference type="InterPro" id="IPR015421">
    <property type="entry name" value="PyrdxlP-dep_Trfase_major"/>
</dbReference>